<dbReference type="GO" id="GO:0042813">
    <property type="term" value="F:Wnt receptor activity"/>
    <property type="evidence" value="ECO:0007669"/>
    <property type="project" value="TreeGrafter"/>
</dbReference>
<dbReference type="Proteomes" id="UP000887540">
    <property type="component" value="Unplaced"/>
</dbReference>
<dbReference type="Pfam" id="PF00058">
    <property type="entry name" value="Ldl_recept_b"/>
    <property type="match status" value="1"/>
</dbReference>
<dbReference type="WBParaSite" id="ACRNAN_scaffold5604.g8975.t1">
    <property type="protein sequence ID" value="ACRNAN_scaffold5604.g8975.t1"/>
    <property type="gene ID" value="ACRNAN_scaffold5604.g8975"/>
</dbReference>
<dbReference type="GO" id="GO:0017147">
    <property type="term" value="F:Wnt-protein binding"/>
    <property type="evidence" value="ECO:0007669"/>
    <property type="project" value="TreeGrafter"/>
</dbReference>
<evidence type="ECO:0000256" key="1">
    <source>
        <dbReference type="PROSITE-ProRule" id="PRU00461"/>
    </source>
</evidence>
<dbReference type="PANTHER" id="PTHR46513:SF13">
    <property type="entry name" value="EGF-LIKE DOMAIN-CONTAINING PROTEIN"/>
    <property type="match status" value="1"/>
</dbReference>
<dbReference type="Gene3D" id="2.120.10.30">
    <property type="entry name" value="TolB, C-terminal domain"/>
    <property type="match status" value="1"/>
</dbReference>
<sequence>MDLNAKQRKVLFNEDLGRPLAIAVDPSKGLIFWANELGIERASMDGNDRMTIAKFKYVSWKLGIALDIFDGRVYWADAYKHTIASVDYNGNDWRTILHSDTYIKDPLTLAMFEEKLYWTDWAQGSVHVMNKFNSTEVRQFESTIVLLNQNFQTNVINMFAVMVPYAFQKAIIVRQNIF</sequence>
<dbReference type="AlphaFoldDB" id="A0A914E4B7"/>
<protein>
    <submittedName>
        <fullName evidence="3">Uncharacterized protein</fullName>
    </submittedName>
</protein>
<reference evidence="3" key="1">
    <citation type="submission" date="2022-11" db="UniProtKB">
        <authorList>
            <consortium name="WormBaseParasite"/>
        </authorList>
    </citation>
    <scope>IDENTIFICATION</scope>
</reference>
<dbReference type="SMART" id="SM00135">
    <property type="entry name" value="LY"/>
    <property type="match status" value="3"/>
</dbReference>
<evidence type="ECO:0000313" key="3">
    <source>
        <dbReference type="WBParaSite" id="ACRNAN_scaffold5604.g8975.t1"/>
    </source>
</evidence>
<feature type="repeat" description="LDL-receptor class B" evidence="1">
    <location>
        <begin position="71"/>
        <end position="115"/>
    </location>
</feature>
<evidence type="ECO:0000313" key="2">
    <source>
        <dbReference type="Proteomes" id="UP000887540"/>
    </source>
</evidence>
<name>A0A914E4B7_9BILA</name>
<accession>A0A914E4B7</accession>
<dbReference type="PANTHER" id="PTHR46513">
    <property type="entry name" value="VITELLOGENIN RECEPTOR-LIKE PROTEIN-RELATED-RELATED"/>
    <property type="match status" value="1"/>
</dbReference>
<proteinExistence type="predicted"/>
<dbReference type="InterPro" id="IPR050778">
    <property type="entry name" value="Cueball_EGF_LRP_Nidogen"/>
</dbReference>
<dbReference type="PROSITE" id="PS51120">
    <property type="entry name" value="LDLRB"/>
    <property type="match status" value="1"/>
</dbReference>
<dbReference type="InterPro" id="IPR000033">
    <property type="entry name" value="LDLR_classB_rpt"/>
</dbReference>
<organism evidence="2 3">
    <name type="scientific">Acrobeloides nanus</name>
    <dbReference type="NCBI Taxonomy" id="290746"/>
    <lineage>
        <taxon>Eukaryota</taxon>
        <taxon>Metazoa</taxon>
        <taxon>Ecdysozoa</taxon>
        <taxon>Nematoda</taxon>
        <taxon>Chromadorea</taxon>
        <taxon>Rhabditida</taxon>
        <taxon>Tylenchina</taxon>
        <taxon>Cephalobomorpha</taxon>
        <taxon>Cephaloboidea</taxon>
        <taxon>Cephalobidae</taxon>
        <taxon>Acrobeloides</taxon>
    </lineage>
</organism>
<dbReference type="InterPro" id="IPR011042">
    <property type="entry name" value="6-blade_b-propeller_TolB-like"/>
</dbReference>
<dbReference type="GO" id="GO:0005886">
    <property type="term" value="C:plasma membrane"/>
    <property type="evidence" value="ECO:0007669"/>
    <property type="project" value="TreeGrafter"/>
</dbReference>
<dbReference type="GO" id="GO:0060070">
    <property type="term" value="P:canonical Wnt signaling pathway"/>
    <property type="evidence" value="ECO:0007669"/>
    <property type="project" value="TreeGrafter"/>
</dbReference>
<dbReference type="SUPFAM" id="SSF63825">
    <property type="entry name" value="YWTD domain"/>
    <property type="match status" value="1"/>
</dbReference>
<keyword evidence="2" id="KW-1185">Reference proteome</keyword>